<dbReference type="Proteomes" id="UP000320735">
    <property type="component" value="Unassembled WGS sequence"/>
</dbReference>
<protein>
    <submittedName>
        <fullName evidence="3">Tetratricopeptide repeat protein</fullName>
    </submittedName>
</protein>
<feature type="region of interest" description="Disordered" evidence="2">
    <location>
        <begin position="1"/>
        <end position="109"/>
    </location>
</feature>
<feature type="compositionally biased region" description="Gly residues" evidence="2">
    <location>
        <begin position="96"/>
        <end position="109"/>
    </location>
</feature>
<evidence type="ECO:0000313" key="4">
    <source>
        <dbReference type="Proteomes" id="UP000320735"/>
    </source>
</evidence>
<feature type="compositionally biased region" description="Gly residues" evidence="2">
    <location>
        <begin position="34"/>
        <end position="73"/>
    </location>
</feature>
<organism evidence="3 4">
    <name type="scientific">Symmachiella macrocystis</name>
    <dbReference type="NCBI Taxonomy" id="2527985"/>
    <lineage>
        <taxon>Bacteria</taxon>
        <taxon>Pseudomonadati</taxon>
        <taxon>Planctomycetota</taxon>
        <taxon>Planctomycetia</taxon>
        <taxon>Planctomycetales</taxon>
        <taxon>Planctomycetaceae</taxon>
        <taxon>Symmachiella</taxon>
    </lineage>
</organism>
<keyword evidence="4" id="KW-1185">Reference proteome</keyword>
<dbReference type="OrthoDB" id="209618at2"/>
<evidence type="ECO:0000313" key="3">
    <source>
        <dbReference type="EMBL" id="TWU11316.1"/>
    </source>
</evidence>
<dbReference type="Gene3D" id="1.25.40.10">
    <property type="entry name" value="Tetratricopeptide repeat domain"/>
    <property type="match status" value="1"/>
</dbReference>
<proteinExistence type="predicted"/>
<gene>
    <name evidence="3" type="ORF">CA54_01220</name>
</gene>
<feature type="compositionally biased region" description="Low complexity" evidence="2">
    <location>
        <begin position="24"/>
        <end position="33"/>
    </location>
</feature>
<comment type="caution">
    <text evidence="3">The sequence shown here is derived from an EMBL/GenBank/DDBJ whole genome shotgun (WGS) entry which is preliminary data.</text>
</comment>
<dbReference type="AlphaFoldDB" id="A0A5C6BIZ6"/>
<dbReference type="InterPro" id="IPR011990">
    <property type="entry name" value="TPR-like_helical_dom_sf"/>
</dbReference>
<evidence type="ECO:0000256" key="2">
    <source>
        <dbReference type="SAM" id="MobiDB-lite"/>
    </source>
</evidence>
<feature type="repeat" description="TPR" evidence="1">
    <location>
        <begin position="320"/>
        <end position="353"/>
    </location>
</feature>
<dbReference type="RefSeq" id="WP_146368939.1">
    <property type="nucleotide sequence ID" value="NZ_SJPP01000001.1"/>
</dbReference>
<name>A0A5C6BIZ6_9PLAN</name>
<accession>A0A5C6BIZ6</accession>
<dbReference type="EMBL" id="SJPP01000001">
    <property type="protein sequence ID" value="TWU11316.1"/>
    <property type="molecule type" value="Genomic_DNA"/>
</dbReference>
<dbReference type="SUPFAM" id="SSF48452">
    <property type="entry name" value="TPR-like"/>
    <property type="match status" value="1"/>
</dbReference>
<feature type="compositionally biased region" description="Gly residues" evidence="2">
    <location>
        <begin position="10"/>
        <end position="23"/>
    </location>
</feature>
<reference evidence="3 4" key="1">
    <citation type="submission" date="2019-02" db="EMBL/GenBank/DDBJ databases">
        <title>Deep-cultivation of Planctomycetes and their phenomic and genomic characterization uncovers novel biology.</title>
        <authorList>
            <person name="Wiegand S."/>
            <person name="Jogler M."/>
            <person name="Boedeker C."/>
            <person name="Pinto D."/>
            <person name="Vollmers J."/>
            <person name="Rivas-Marin E."/>
            <person name="Kohn T."/>
            <person name="Peeters S.H."/>
            <person name="Heuer A."/>
            <person name="Rast P."/>
            <person name="Oberbeckmann S."/>
            <person name="Bunk B."/>
            <person name="Jeske O."/>
            <person name="Meyerdierks A."/>
            <person name="Storesund J.E."/>
            <person name="Kallscheuer N."/>
            <person name="Luecker S."/>
            <person name="Lage O.M."/>
            <person name="Pohl T."/>
            <person name="Merkel B.J."/>
            <person name="Hornburger P."/>
            <person name="Mueller R.-W."/>
            <person name="Bruemmer F."/>
            <person name="Labrenz M."/>
            <person name="Spormann A.M."/>
            <person name="Op Den Camp H."/>
            <person name="Overmann J."/>
            <person name="Amann R."/>
            <person name="Jetten M.S.M."/>
            <person name="Mascher T."/>
            <person name="Medema M.H."/>
            <person name="Devos D.P."/>
            <person name="Kaster A.-K."/>
            <person name="Ovreas L."/>
            <person name="Rohde M."/>
            <person name="Galperin M.Y."/>
            <person name="Jogler C."/>
        </authorList>
    </citation>
    <scope>NUCLEOTIDE SEQUENCE [LARGE SCALE GENOMIC DNA]</scope>
    <source>
        <strain evidence="3 4">CA54</strain>
    </source>
</reference>
<feature type="region of interest" description="Disordered" evidence="2">
    <location>
        <begin position="368"/>
        <end position="494"/>
    </location>
</feature>
<keyword evidence="1" id="KW-0802">TPR repeat</keyword>
<feature type="compositionally biased region" description="Low complexity" evidence="2">
    <location>
        <begin position="435"/>
        <end position="457"/>
    </location>
</feature>
<sequence length="588" mass="62971">MRPGSRGNINSGGRGGIRGGVTAPGGRRSIAGPGSRGGRGNAGPGGSRGGRGNAGPGGGRGGRGNAGPGGGRGNQIAGSGRRGGPGGNSSYYRGGNRSGNRGGYNRGRGGYGKGRYGRGGYGWRGYGYGRRGYGRYGYGRRGYYGYYGNWLFGFWGLPWYSRGYGYGGGYGYGYPYYSAYTDWGYPSYYSNPYYVAVDNSVVDYSQLLAEPAEESASDAGLQSFDDARAAFKQGDYTRAMQLVDSALVTMPLDSVLHEFRALILFAQGNYEEAASVLHPVLSAGPGWNWSTLLGLYTNVDVYTQQLRALEKYRNDHKQSALVRFLLGYQYLTCGHNTAAADEFAKAVALQPDDQLSRNLYQQLTGENLPAATKDPAPVANDDAPGEFTKPIVVPPGDAEEPEVKQPPTPPAAEEFKPQSPTAEEQPSDKQPMLEAPADAQPQAPQSDDAQPDASQPDATEEPKPEQPAADAPDESTPATKEDQPDPAVPQAAPKADLKKYVGTWKSVSEDNMKFELTLTDKGTFTWVYTAKGETHKFSGEYVIGNGLLTLARPDHNALVGRLKWVDDKSFNFKIVGGGDEDSGLTFKK</sequence>
<dbReference type="InterPro" id="IPR019734">
    <property type="entry name" value="TPR_rpt"/>
</dbReference>
<dbReference type="PROSITE" id="PS50005">
    <property type="entry name" value="TPR"/>
    <property type="match status" value="1"/>
</dbReference>
<evidence type="ECO:0000256" key="1">
    <source>
        <dbReference type="PROSITE-ProRule" id="PRU00339"/>
    </source>
</evidence>